<evidence type="ECO:0000256" key="2">
    <source>
        <dbReference type="ARBA" id="ARBA00022679"/>
    </source>
</evidence>
<comment type="subunit">
    <text evidence="7">The RNAP catalytic core consists of 2 alpha, 1 beta, 1 beta' and 1 omega subunit. When a sigma factor is associated with the core the holoenzyme is formed, which can initiate transcription.</text>
</comment>
<keyword evidence="7" id="KW-0862">Zinc</keyword>
<sequence>MAFRRDQKQKSSFNKITIGLASPEEILEMSSGEVLKPETINYRTYKPERDGLFCERIFGPVKDYECHCGKYKRIRYRGIVCDRCGVEVTEKKVRRERMGHISLVVPVAHIWYFKSLPNKIGYLLGLPTKKLDTIIYYERYVVINAGIKADDGINKMDFLTEEEYLDILETLPKENQHLDDDDPNKFIAKMGADALHMLLGRIDLDSLSYDLRHKANTETSQQRKNEALKRLNVVESFRDSQGINRPEWMIVKVVPVIPPELRPLVPLDGGRFATSDLNDLYRRVIIRNNRLKRLIEIKAPEVILRNEKRMLQESVDSLFDNSRKSNAVKTDSNRPLKSLSDSLKGKQGRFRQNLLGKRVDYSARSVIVVGPELNMHECGIPKDMAAELYKPFVIRKLIERGVVKTVKSAKKIVDRKDPVVWDILENVLKGHPVLLNRAPTLHRLGIQSFQPKLIEGKAIQLHPLACAAFNADFDGDQMAVHLPLGNAAILEAQMLMLASQNILNPANGAPITVPSQDMVLGLYYMTKAREGAKGEGLMFYSPEETKIAFNEKRVDLHAIVKVKTLDTDENGEIVTKVIETTVGRILFNEFVPNEAGYINAILTKKALRDIIGDVHKVCGTPRTANFLDDIKNLGYRMAFEGGLSFNLGDVIIPAEKETLVQEGYDEAEEVMNNYNMGFITNNERYNQIIDIWTHVNARLTQTLMNQISTDNQGFNSVYMMLDSGARGSKEQIRQLSGMRGLMAKPQKAGAEGGQIIENPILSNFKEGLSVLEYFISTHGARKGLADTALKTADAGYLTRRLVDVSQDVVILEDDCGTLRGLTATDIKNNEEIVASLYERILGRVSVHDIYHPNTGDLILKAGQEFGESEAKIVDESPLERVEIRSVLTCESKKGVCAKCYGRNLATGRMVQLGESVGVIAAQSIGEPGTQLTLRTFHVGGTAGNITSENKIHAKYDGVVEIEELRTVPSKTEEGDEVDVVIGRLAELRIIDKNTNIALTTHPIPYGAKLFIKNGAEIKKDDVICEWDPYNALIISEKKGKIAFENMIDGITYKEESDEQTGFREKVITETRDKTKNAALRVVSADGEVLKNYNLPVGAHMAVEEGDAVDQGQILAKIPRAVGKAGDITGGLPRVTELFEARNPSNPAVVSEVDGEVTFGKIKRGNREIIVTTKAGDVKKYLVSLSKQILVQENDYVRAGTPLSDGATTPNDILSIKGPTAVQEYIVNEVQDVYRLQGVKINDKHFEIIVRQMMRKVDIADPGDTKFLEKQIVDKIEFMTENDEIWGKKVVEEAGDSQTLKAGMIVTARRLRDENSQLKRRDLQLVTAREAIPATSGQVLQGITRAALQTKSFMSAASFQETTKVLNEAAIQGKVDKLDGLKENVICGHLIPAGTGVRNFTKVVVGSKEEYDSLVSKKAASEDVE</sequence>
<dbReference type="InterPro" id="IPR007066">
    <property type="entry name" value="RNA_pol_Rpb1_3"/>
</dbReference>
<proteinExistence type="inferred from homology"/>
<comment type="function">
    <text evidence="7 8">DNA-dependent RNA polymerase catalyzes the transcription of DNA into RNA using the four ribonucleoside triphosphates as substrates.</text>
</comment>
<evidence type="ECO:0000256" key="8">
    <source>
        <dbReference type="RuleBase" id="RU004279"/>
    </source>
</evidence>
<dbReference type="EC" id="2.7.7.6" evidence="7"/>
<evidence type="ECO:0000313" key="11">
    <source>
        <dbReference type="Proteomes" id="UP000605676"/>
    </source>
</evidence>
<dbReference type="HAMAP" id="MF_01322">
    <property type="entry name" value="RNApol_bact_RpoC"/>
    <property type="match status" value="1"/>
</dbReference>
<evidence type="ECO:0000256" key="1">
    <source>
        <dbReference type="ARBA" id="ARBA00022478"/>
    </source>
</evidence>
<organism evidence="10 11">
    <name type="scientific">Carboxylicivirga marina</name>
    <dbReference type="NCBI Taxonomy" id="2800988"/>
    <lineage>
        <taxon>Bacteria</taxon>
        <taxon>Pseudomonadati</taxon>
        <taxon>Bacteroidota</taxon>
        <taxon>Bacteroidia</taxon>
        <taxon>Marinilabiliales</taxon>
        <taxon>Marinilabiliaceae</taxon>
        <taxon>Carboxylicivirga</taxon>
    </lineage>
</organism>
<dbReference type="InterPro" id="IPR006592">
    <property type="entry name" value="RNA_pol_N"/>
</dbReference>
<dbReference type="NCBIfam" id="TIGR02386">
    <property type="entry name" value="rpoC_TIGR"/>
    <property type="match status" value="1"/>
</dbReference>
<evidence type="ECO:0000256" key="5">
    <source>
        <dbReference type="ARBA" id="ARBA00023163"/>
    </source>
</evidence>
<dbReference type="InterPro" id="IPR007080">
    <property type="entry name" value="RNA_pol_Rpb1_1"/>
</dbReference>
<name>A0ABS1HHP3_9BACT</name>
<feature type="binding site" evidence="7">
    <location>
        <position position="84"/>
    </location>
    <ligand>
        <name>Zn(2+)</name>
        <dbReference type="ChEBI" id="CHEBI:29105"/>
        <label>1</label>
    </ligand>
</feature>
<reference evidence="10 11" key="1">
    <citation type="submission" date="2021-01" db="EMBL/GenBank/DDBJ databases">
        <title>Carboxyliciviraga sp.nov., isolated from coastal sediments.</title>
        <authorList>
            <person name="Lu D."/>
            <person name="Zhang T."/>
        </authorList>
    </citation>
    <scope>NUCLEOTIDE SEQUENCE [LARGE SCALE GENOMIC DNA]</scope>
    <source>
        <strain evidence="10 11">N1Y132</strain>
    </source>
</reference>
<dbReference type="Gene3D" id="1.10.1790.20">
    <property type="match status" value="1"/>
</dbReference>
<dbReference type="CDD" id="cd01609">
    <property type="entry name" value="RNAP_beta'_N"/>
    <property type="match status" value="1"/>
</dbReference>
<dbReference type="Gene3D" id="1.10.40.90">
    <property type="match status" value="1"/>
</dbReference>
<dbReference type="CDD" id="cd02655">
    <property type="entry name" value="RNAP_beta'_C"/>
    <property type="match status" value="1"/>
</dbReference>
<dbReference type="Pfam" id="PF05000">
    <property type="entry name" value="RNA_pol_Rpb1_4"/>
    <property type="match status" value="1"/>
</dbReference>
<keyword evidence="11" id="KW-1185">Reference proteome</keyword>
<feature type="binding site" evidence="7">
    <location>
        <position position="474"/>
    </location>
    <ligand>
        <name>Mg(2+)</name>
        <dbReference type="ChEBI" id="CHEBI:18420"/>
    </ligand>
</feature>
<dbReference type="Pfam" id="PF04997">
    <property type="entry name" value="RNA_pol_Rpb1_1"/>
    <property type="match status" value="1"/>
</dbReference>
<dbReference type="GO" id="GO:0000428">
    <property type="term" value="C:DNA-directed RNA polymerase complex"/>
    <property type="evidence" value="ECO:0007669"/>
    <property type="project" value="UniProtKB-KW"/>
</dbReference>
<comment type="cofactor">
    <cofactor evidence="7">
        <name>Mg(2+)</name>
        <dbReference type="ChEBI" id="CHEBI:18420"/>
    </cofactor>
    <text evidence="7">Binds 1 Mg(2+) ion per subunit.</text>
</comment>
<dbReference type="Gene3D" id="1.10.274.100">
    <property type="entry name" value="RNA polymerase Rpb1, domain 3"/>
    <property type="match status" value="2"/>
</dbReference>
<dbReference type="Pfam" id="PF04983">
    <property type="entry name" value="RNA_pol_Rpb1_3"/>
    <property type="match status" value="1"/>
</dbReference>
<dbReference type="InterPro" id="IPR000722">
    <property type="entry name" value="RNA_pol_asu"/>
</dbReference>
<feature type="binding site" evidence="7">
    <location>
        <position position="476"/>
    </location>
    <ligand>
        <name>Mg(2+)</name>
        <dbReference type="ChEBI" id="CHEBI:18420"/>
    </ligand>
</feature>
<accession>A0ABS1HHP3</accession>
<dbReference type="RefSeq" id="WP_200464022.1">
    <property type="nucleotide sequence ID" value="NZ_JAENRR010000008.1"/>
</dbReference>
<feature type="binding site" evidence="7">
    <location>
        <position position="815"/>
    </location>
    <ligand>
        <name>Zn(2+)</name>
        <dbReference type="ChEBI" id="CHEBI:29105"/>
        <label>2</label>
    </ligand>
</feature>
<keyword evidence="4 7" id="KW-0479">Metal-binding</keyword>
<dbReference type="Gene3D" id="2.40.40.20">
    <property type="match status" value="1"/>
</dbReference>
<evidence type="ECO:0000313" key="10">
    <source>
        <dbReference type="EMBL" id="MBK3516793.1"/>
    </source>
</evidence>
<keyword evidence="7" id="KW-0460">Magnesium</keyword>
<dbReference type="InterPro" id="IPR007081">
    <property type="entry name" value="RNA_pol_Rpb1_5"/>
</dbReference>
<dbReference type="InterPro" id="IPR012754">
    <property type="entry name" value="DNA-dir_RpoC_beta_prime_bact"/>
</dbReference>
<dbReference type="GO" id="GO:0003899">
    <property type="term" value="F:DNA-directed RNA polymerase activity"/>
    <property type="evidence" value="ECO:0007669"/>
    <property type="project" value="UniProtKB-EC"/>
</dbReference>
<evidence type="ECO:0000259" key="9">
    <source>
        <dbReference type="SMART" id="SM00663"/>
    </source>
</evidence>
<dbReference type="InterPro" id="IPR042102">
    <property type="entry name" value="RNA_pol_Rpb1_3_sf"/>
</dbReference>
<dbReference type="Gene3D" id="4.10.860.120">
    <property type="entry name" value="RNA polymerase II, clamp domain"/>
    <property type="match status" value="1"/>
</dbReference>
<gene>
    <name evidence="7 10" type="primary">rpoC</name>
    <name evidence="10" type="ORF">JIV24_05515</name>
</gene>
<dbReference type="InterPro" id="IPR038120">
    <property type="entry name" value="Rpb1_funnel_sf"/>
</dbReference>
<evidence type="ECO:0000256" key="6">
    <source>
        <dbReference type="ARBA" id="ARBA00048552"/>
    </source>
</evidence>
<evidence type="ECO:0000256" key="4">
    <source>
        <dbReference type="ARBA" id="ARBA00022723"/>
    </source>
</evidence>
<feature type="binding site" evidence="7">
    <location>
        <position position="68"/>
    </location>
    <ligand>
        <name>Zn(2+)</name>
        <dbReference type="ChEBI" id="CHEBI:29105"/>
        <label>1</label>
    </ligand>
</feature>
<feature type="binding site" evidence="7">
    <location>
        <position position="899"/>
    </location>
    <ligand>
        <name>Zn(2+)</name>
        <dbReference type="ChEBI" id="CHEBI:29105"/>
        <label>2</label>
    </ligand>
</feature>
<evidence type="ECO:0000256" key="3">
    <source>
        <dbReference type="ARBA" id="ARBA00022695"/>
    </source>
</evidence>
<keyword evidence="1 7" id="KW-0240">DNA-directed RNA polymerase</keyword>
<dbReference type="PANTHER" id="PTHR19376">
    <property type="entry name" value="DNA-DIRECTED RNA POLYMERASE"/>
    <property type="match status" value="1"/>
</dbReference>
<dbReference type="InterPro" id="IPR007083">
    <property type="entry name" value="RNA_pol_Rpb1_4"/>
</dbReference>
<comment type="catalytic activity">
    <reaction evidence="6 7 8">
        <text>RNA(n) + a ribonucleoside 5'-triphosphate = RNA(n+1) + diphosphate</text>
        <dbReference type="Rhea" id="RHEA:21248"/>
        <dbReference type="Rhea" id="RHEA-COMP:14527"/>
        <dbReference type="Rhea" id="RHEA-COMP:17342"/>
        <dbReference type="ChEBI" id="CHEBI:33019"/>
        <dbReference type="ChEBI" id="CHEBI:61557"/>
        <dbReference type="ChEBI" id="CHEBI:140395"/>
        <dbReference type="EC" id="2.7.7.6"/>
    </reaction>
</comment>
<dbReference type="InterPro" id="IPR044893">
    <property type="entry name" value="RNA_pol_Rpb1_clamp_domain"/>
</dbReference>
<feature type="binding site" evidence="7">
    <location>
        <position position="896"/>
    </location>
    <ligand>
        <name>Zn(2+)</name>
        <dbReference type="ChEBI" id="CHEBI:29105"/>
        <label>2</label>
    </ligand>
</feature>
<evidence type="ECO:0000256" key="7">
    <source>
        <dbReference type="HAMAP-Rule" id="MF_01322"/>
    </source>
</evidence>
<comment type="cofactor">
    <cofactor evidence="7">
        <name>Zn(2+)</name>
        <dbReference type="ChEBI" id="CHEBI:29105"/>
    </cofactor>
    <text evidence="7">Binds 2 Zn(2+) ions per subunit.</text>
</comment>
<protein>
    <recommendedName>
        <fullName evidence="7">DNA-directed RNA polymerase subunit beta'</fullName>
        <shortName evidence="7">RNAP subunit beta'</shortName>
        <ecNumber evidence="7">2.7.7.6</ecNumber>
    </recommendedName>
    <alternativeName>
        <fullName evidence="7">RNA polymerase subunit beta'</fullName>
    </alternativeName>
    <alternativeName>
        <fullName evidence="7">Transcriptase subunit beta'</fullName>
    </alternativeName>
</protein>
<keyword evidence="5 7" id="KW-0804">Transcription</keyword>
<dbReference type="EMBL" id="JAENRR010000008">
    <property type="protein sequence ID" value="MBK3516793.1"/>
    <property type="molecule type" value="Genomic_DNA"/>
</dbReference>
<dbReference type="PANTHER" id="PTHR19376:SF54">
    <property type="entry name" value="DNA-DIRECTED RNA POLYMERASE SUBUNIT BETA"/>
    <property type="match status" value="1"/>
</dbReference>
<dbReference type="Pfam" id="PF00623">
    <property type="entry name" value="RNA_pol_Rpb1_2"/>
    <property type="match status" value="2"/>
</dbReference>
<dbReference type="Gene3D" id="2.40.50.100">
    <property type="match status" value="3"/>
</dbReference>
<keyword evidence="2 7" id="KW-0808">Transferase</keyword>
<dbReference type="InterPro" id="IPR045867">
    <property type="entry name" value="DNA-dir_RpoC_beta_prime"/>
</dbReference>
<feature type="binding site" evidence="7">
    <location>
        <position position="472"/>
    </location>
    <ligand>
        <name>Mg(2+)</name>
        <dbReference type="ChEBI" id="CHEBI:18420"/>
    </ligand>
</feature>
<dbReference type="Gene3D" id="1.10.132.30">
    <property type="match status" value="1"/>
</dbReference>
<feature type="binding site" evidence="7">
    <location>
        <position position="81"/>
    </location>
    <ligand>
        <name>Zn(2+)</name>
        <dbReference type="ChEBI" id="CHEBI:29105"/>
        <label>1</label>
    </ligand>
</feature>
<comment type="caution">
    <text evidence="10">The sequence shown here is derived from an EMBL/GenBank/DDBJ whole genome shotgun (WGS) entry which is preliminary data.</text>
</comment>
<comment type="similarity">
    <text evidence="7 8">Belongs to the RNA polymerase beta' chain family.</text>
</comment>
<dbReference type="Pfam" id="PF04998">
    <property type="entry name" value="RNA_pol_Rpb1_5"/>
    <property type="match status" value="1"/>
</dbReference>
<dbReference type="Gene3D" id="1.10.150.390">
    <property type="match status" value="1"/>
</dbReference>
<feature type="binding site" evidence="7">
    <location>
        <position position="66"/>
    </location>
    <ligand>
        <name>Zn(2+)</name>
        <dbReference type="ChEBI" id="CHEBI:29105"/>
        <label>1</label>
    </ligand>
</feature>
<dbReference type="SMART" id="SM00663">
    <property type="entry name" value="RPOLA_N"/>
    <property type="match status" value="1"/>
</dbReference>
<dbReference type="SUPFAM" id="SSF64484">
    <property type="entry name" value="beta and beta-prime subunits of DNA dependent RNA-polymerase"/>
    <property type="match status" value="1"/>
</dbReference>
<feature type="domain" description="RNA polymerase N-terminal" evidence="9">
    <location>
        <begin position="247"/>
        <end position="526"/>
    </location>
</feature>
<keyword evidence="3 7" id="KW-0548">Nucleotidyltransferase</keyword>
<feature type="binding site" evidence="7">
    <location>
        <position position="889"/>
    </location>
    <ligand>
        <name>Zn(2+)</name>
        <dbReference type="ChEBI" id="CHEBI:29105"/>
        <label>2</label>
    </ligand>
</feature>
<dbReference type="Proteomes" id="UP000605676">
    <property type="component" value="Unassembled WGS sequence"/>
</dbReference>